<feature type="compositionally biased region" description="Basic and acidic residues" evidence="2">
    <location>
        <begin position="1076"/>
        <end position="1090"/>
    </location>
</feature>
<dbReference type="PANTHER" id="PTHR21510:SF13">
    <property type="entry name" value="AKNA DOMAIN-CONTAINING PROTEIN"/>
    <property type="match status" value="1"/>
</dbReference>
<gene>
    <name evidence="3" type="ORF">scyTo_0000303</name>
</gene>
<feature type="compositionally biased region" description="Basic and acidic residues" evidence="2">
    <location>
        <begin position="362"/>
        <end position="373"/>
    </location>
</feature>
<feature type="compositionally biased region" description="Polar residues" evidence="2">
    <location>
        <begin position="1287"/>
        <end position="1298"/>
    </location>
</feature>
<feature type="region of interest" description="Disordered" evidence="2">
    <location>
        <begin position="913"/>
        <end position="956"/>
    </location>
</feature>
<dbReference type="Proteomes" id="UP000288216">
    <property type="component" value="Unassembled WGS sequence"/>
</dbReference>
<evidence type="ECO:0000313" key="3">
    <source>
        <dbReference type="EMBL" id="GCB64643.1"/>
    </source>
</evidence>
<feature type="compositionally biased region" description="Polar residues" evidence="2">
    <location>
        <begin position="352"/>
        <end position="361"/>
    </location>
</feature>
<feature type="compositionally biased region" description="Polar residues" evidence="2">
    <location>
        <begin position="1030"/>
        <end position="1051"/>
    </location>
</feature>
<feature type="compositionally biased region" description="Polar residues" evidence="2">
    <location>
        <begin position="401"/>
        <end position="437"/>
    </location>
</feature>
<feature type="region of interest" description="Disordered" evidence="2">
    <location>
        <begin position="1264"/>
        <end position="1310"/>
    </location>
</feature>
<feature type="region of interest" description="Disordered" evidence="2">
    <location>
        <begin position="474"/>
        <end position="493"/>
    </location>
</feature>
<feature type="compositionally biased region" description="Basic and acidic residues" evidence="2">
    <location>
        <begin position="1377"/>
        <end position="1393"/>
    </location>
</feature>
<feature type="coiled-coil region" evidence="1">
    <location>
        <begin position="541"/>
        <end position="568"/>
    </location>
</feature>
<organism evidence="3 4">
    <name type="scientific">Scyliorhinus torazame</name>
    <name type="common">Cloudy catshark</name>
    <name type="synonym">Catulus torazame</name>
    <dbReference type="NCBI Taxonomy" id="75743"/>
    <lineage>
        <taxon>Eukaryota</taxon>
        <taxon>Metazoa</taxon>
        <taxon>Chordata</taxon>
        <taxon>Craniata</taxon>
        <taxon>Vertebrata</taxon>
        <taxon>Chondrichthyes</taxon>
        <taxon>Elasmobranchii</taxon>
        <taxon>Galeomorphii</taxon>
        <taxon>Galeoidea</taxon>
        <taxon>Carcharhiniformes</taxon>
        <taxon>Scyliorhinidae</taxon>
        <taxon>Scyliorhinus</taxon>
    </lineage>
</organism>
<evidence type="ECO:0008006" key="5">
    <source>
        <dbReference type="Google" id="ProtNLM"/>
    </source>
</evidence>
<evidence type="ECO:0000256" key="1">
    <source>
        <dbReference type="SAM" id="Coils"/>
    </source>
</evidence>
<dbReference type="InterPro" id="IPR052655">
    <property type="entry name" value="AKNA_Centrosome-Trans_reg"/>
</dbReference>
<sequence>MAVAETQVVDSDLDPDEDLEGQDEDIFNQMDENGIIGMDEINEYYLHYHPRLEDGLETVEEVGEMTEHKVLHDYNKLRSLVHPQEPVDDDSFDISEFQDSDPVLLSMSAEDDASLSHLIYDSEPQEEDGILSRQDSKSHWRPERDHQLDMTEDEKEQASFLLRNEVGTSKEEDSIEEYSDLPYDEQTEEAIPSLLRDPWCRYEVHNNAQSILDRGDDFSVPSIRDHADKLSDQSDESTNCSKTQGKDPNLLAQDCYSEDFEATYSKKLDVLELSQNDKALASAGEVRKAKQDDPSFNYTMLHFNQDLLRHLSAEDLASGPDIVAETIPDSSCTDSVEESVGRFSNKGKGLTKGNQDSGSANERQKDKSTRSELSRPASNKQVKLTHQQKYPYTLGKPHVLNDNSTGQNSKANRQIKTLTPQKTALNVRASRSNSSKPLSRKITSETSMYGRGRLNYPLPDFSKVEPRVKFPKDEQAYQRPRTKPALSRGNRNDSRFLLHSPAEIVRQVLQSSNECSLITATPPGINVVGEFKSPQQATEMVYQLQEDYRRLLTKYAEAENTIDRLRIGAKVNLYADPPKPSLGVQMASLKQGSKVMMFTIPRAQKAEIGPHPNSNVQTEYHPVADSHEAIEVASTSDGTLASTHSTSIVEPTAGECLTWALAQQAEALQKQMDVFDGLLQARKVAPVAQQKALQRLKEGQDTLERGYLQAREEYRGLQLKDNGSNSYIIGEFDHNREVEGNIFRLGMHLEDLKERIDQHPENHSSVDHWSGMTLIHNSWGTPVPVLQTPVPMPIPTAQPPTPALHRPADTAQNPKPESTAPSAALQHEKVDVEVSSVSGESEDGEAIPETLKHKKMQLSDNFDQLLEQCKNIKDLPLSLGLNRMRENPDSPQPPPTAHAQEMGLVDLIQGGGINPPKDGLDKYSSKTPEPNEPIKNEPMPSNAFKESHEAVEREEEFPAVTEIRLLTISPNSKETSVSEKKDLLCQRSLTCVDGIASPEHVPRKALHQTTSVTLEERIVSPETDSGFVGSESSRLTPAIQTPEHQPTQSRFQSRRETLLKSPCRDDTRANPAWRPQEIHQRGVTEREHPTTVRQNNSMRRDSVAEPSCTSSPQHWTGSVMSEFEQETFVSHTESEPDVRNSLNAYAKQGYHRSSLTSSPLTFNPKVHYSSNPLSIHSARDEVIEALQMEVSQLKQRLEESLQKSQGDSEENPSPVMPKPQSHLAHQHSPRRKHPLEHLEKMEDQVWNKSPASCSGSKLFPQHKSELEISTESDASSSITHPLAPGISVSQTSKSSSFREGQKRRPVKVKGPYTGADYSLFVPPTAPEESAPGALACPYCRGVRPQMAAPSRNAPVSTSGTKRNSCPACKGSGICNDQKSKVKPEHAAREELPKSSRRSWKPRKQHSVRIAEPPPVLSCTPPPHYVPYSPQVYYSAPACTLASPEQSRFYYSSGYKMVESTPKPSPRRSKGHHSNPSITDDISYFEAFELSDLSCSLDQAIDAARNIKKTTKKMVRALSSDLYKAKAIQECHQLLTH</sequence>
<evidence type="ECO:0000256" key="2">
    <source>
        <dbReference type="SAM" id="MobiDB-lite"/>
    </source>
</evidence>
<feature type="region of interest" description="Disordered" evidence="2">
    <location>
        <begin position="795"/>
        <end position="827"/>
    </location>
</feature>
<feature type="compositionally biased region" description="Polar residues" evidence="2">
    <location>
        <begin position="1107"/>
        <end position="1116"/>
    </location>
</feature>
<feature type="region of interest" description="Disordered" evidence="2">
    <location>
        <begin position="1376"/>
        <end position="1414"/>
    </location>
</feature>
<dbReference type="STRING" id="75743.A0A401NUR2"/>
<protein>
    <recommendedName>
        <fullName evidence="5">AKNA domain-containing protein</fullName>
    </recommendedName>
</protein>
<evidence type="ECO:0000313" key="4">
    <source>
        <dbReference type="Proteomes" id="UP000288216"/>
    </source>
</evidence>
<dbReference type="OrthoDB" id="10035553at2759"/>
<reference evidence="3 4" key="1">
    <citation type="journal article" date="2018" name="Nat. Ecol. Evol.">
        <title>Shark genomes provide insights into elasmobranch evolution and the origin of vertebrates.</title>
        <authorList>
            <person name="Hara Y"/>
            <person name="Yamaguchi K"/>
            <person name="Onimaru K"/>
            <person name="Kadota M"/>
            <person name="Koyanagi M"/>
            <person name="Keeley SD"/>
            <person name="Tatsumi K"/>
            <person name="Tanaka K"/>
            <person name="Motone F"/>
            <person name="Kageyama Y"/>
            <person name="Nozu R"/>
            <person name="Adachi N"/>
            <person name="Nishimura O"/>
            <person name="Nakagawa R"/>
            <person name="Tanegashima C"/>
            <person name="Kiyatake I"/>
            <person name="Matsumoto R"/>
            <person name="Murakumo K"/>
            <person name="Nishida K"/>
            <person name="Terakita A"/>
            <person name="Kuratani S"/>
            <person name="Sato K"/>
            <person name="Hyodo S Kuraku.S."/>
        </authorList>
    </citation>
    <scope>NUCLEOTIDE SEQUENCE [LARGE SCALE GENOMIC DNA]</scope>
</reference>
<feature type="compositionally biased region" description="Polar residues" evidence="2">
    <location>
        <begin position="1267"/>
        <end position="1279"/>
    </location>
</feature>
<feature type="region of interest" description="Disordered" evidence="2">
    <location>
        <begin position="326"/>
        <end position="445"/>
    </location>
</feature>
<feature type="compositionally biased region" description="Basic and acidic residues" evidence="2">
    <location>
        <begin position="134"/>
        <end position="149"/>
    </location>
</feature>
<keyword evidence="4" id="KW-1185">Reference proteome</keyword>
<feature type="region of interest" description="Disordered" evidence="2">
    <location>
        <begin position="1"/>
        <end position="21"/>
    </location>
</feature>
<comment type="caution">
    <text evidence="3">The sequence shown here is derived from an EMBL/GenBank/DDBJ whole genome shotgun (WGS) entry which is preliminary data.</text>
</comment>
<name>A0A401NUR2_SCYTO</name>
<feature type="compositionally biased region" description="Polar residues" evidence="2">
    <location>
        <begin position="810"/>
        <end position="821"/>
    </location>
</feature>
<feature type="compositionally biased region" description="Basic and acidic residues" evidence="2">
    <location>
        <begin position="1053"/>
        <end position="1068"/>
    </location>
</feature>
<feature type="region of interest" description="Disordered" evidence="2">
    <location>
        <begin position="1194"/>
        <end position="1232"/>
    </location>
</feature>
<feature type="compositionally biased region" description="Acidic residues" evidence="2">
    <location>
        <begin position="11"/>
        <end position="21"/>
    </location>
</feature>
<feature type="compositionally biased region" description="Polar residues" evidence="2">
    <location>
        <begin position="376"/>
        <end position="390"/>
    </location>
</feature>
<proteinExistence type="predicted"/>
<dbReference type="EMBL" id="BFAA01000058">
    <property type="protein sequence ID" value="GCB64643.1"/>
    <property type="molecule type" value="Genomic_DNA"/>
</dbReference>
<feature type="region of interest" description="Disordered" evidence="2">
    <location>
        <begin position="120"/>
        <end position="177"/>
    </location>
</feature>
<dbReference type="PANTHER" id="PTHR21510">
    <property type="entry name" value="AKNA DOMAIN-CONTAINING PROTEIN"/>
    <property type="match status" value="1"/>
</dbReference>
<feature type="region of interest" description="Disordered" evidence="2">
    <location>
        <begin position="1022"/>
        <end position="1116"/>
    </location>
</feature>
<dbReference type="OMA" id="WATEGNE"/>
<accession>A0A401NUR2</accession>
<feature type="compositionally biased region" description="Basic residues" evidence="2">
    <location>
        <begin position="1394"/>
        <end position="1406"/>
    </location>
</feature>
<keyword evidence="1" id="KW-0175">Coiled coil</keyword>